<organism evidence="2 3">
    <name type="scientific">Collybiopsis luxurians FD-317 M1</name>
    <dbReference type="NCBI Taxonomy" id="944289"/>
    <lineage>
        <taxon>Eukaryota</taxon>
        <taxon>Fungi</taxon>
        <taxon>Dikarya</taxon>
        <taxon>Basidiomycota</taxon>
        <taxon>Agaricomycotina</taxon>
        <taxon>Agaricomycetes</taxon>
        <taxon>Agaricomycetidae</taxon>
        <taxon>Agaricales</taxon>
        <taxon>Marasmiineae</taxon>
        <taxon>Omphalotaceae</taxon>
        <taxon>Collybiopsis</taxon>
        <taxon>Collybiopsis luxurians</taxon>
    </lineage>
</organism>
<accession>A0A0D0B7F9</accession>
<dbReference type="OrthoDB" id="2742740at2759"/>
<protein>
    <submittedName>
        <fullName evidence="2">Uncharacterized protein</fullName>
    </submittedName>
</protein>
<dbReference type="Proteomes" id="UP000053593">
    <property type="component" value="Unassembled WGS sequence"/>
</dbReference>
<dbReference type="EMBL" id="KN834779">
    <property type="protein sequence ID" value="KIK59410.1"/>
    <property type="molecule type" value="Genomic_DNA"/>
</dbReference>
<dbReference type="AlphaFoldDB" id="A0A0D0B7F9"/>
<feature type="non-terminal residue" evidence="2">
    <location>
        <position position="1"/>
    </location>
</feature>
<name>A0A0D0B7F9_9AGAR</name>
<evidence type="ECO:0000256" key="1">
    <source>
        <dbReference type="SAM" id="MobiDB-lite"/>
    </source>
</evidence>
<proteinExistence type="predicted"/>
<feature type="non-terminal residue" evidence="2">
    <location>
        <position position="210"/>
    </location>
</feature>
<feature type="compositionally biased region" description="Pro residues" evidence="1">
    <location>
        <begin position="1"/>
        <end position="25"/>
    </location>
</feature>
<evidence type="ECO:0000313" key="2">
    <source>
        <dbReference type="EMBL" id="KIK59410.1"/>
    </source>
</evidence>
<gene>
    <name evidence="2" type="ORF">GYMLUDRAFT_119772</name>
</gene>
<dbReference type="HOGENOM" id="CLU_007337_3_0_1"/>
<sequence>LSPHSNMPPPPPPKNPPPPSPPENLPPSSNAEPVLSEIEVIRTAQEFIRALQNASLDNGDLDAQSLQDLLNPDQHPLDLDPVRDHDLLMCLKMFIAQQDTYSSDESYTANISAVHNAYPDSKLYSHYRIEKEVKNLSGIQPILCDMCPNSCMAYTGPLKNLEQCTQCGERHYDEKGNYHQKFYTIPIAPQIQARKWNEESAKELDYLHSR</sequence>
<evidence type="ECO:0000313" key="3">
    <source>
        <dbReference type="Proteomes" id="UP000053593"/>
    </source>
</evidence>
<keyword evidence="3" id="KW-1185">Reference proteome</keyword>
<reference evidence="2 3" key="1">
    <citation type="submission" date="2014-04" db="EMBL/GenBank/DDBJ databases">
        <title>Evolutionary Origins and Diversification of the Mycorrhizal Mutualists.</title>
        <authorList>
            <consortium name="DOE Joint Genome Institute"/>
            <consortium name="Mycorrhizal Genomics Consortium"/>
            <person name="Kohler A."/>
            <person name="Kuo A."/>
            <person name="Nagy L.G."/>
            <person name="Floudas D."/>
            <person name="Copeland A."/>
            <person name="Barry K.W."/>
            <person name="Cichocki N."/>
            <person name="Veneault-Fourrey C."/>
            <person name="LaButti K."/>
            <person name="Lindquist E.A."/>
            <person name="Lipzen A."/>
            <person name="Lundell T."/>
            <person name="Morin E."/>
            <person name="Murat C."/>
            <person name="Riley R."/>
            <person name="Ohm R."/>
            <person name="Sun H."/>
            <person name="Tunlid A."/>
            <person name="Henrissat B."/>
            <person name="Grigoriev I.V."/>
            <person name="Hibbett D.S."/>
            <person name="Martin F."/>
        </authorList>
    </citation>
    <scope>NUCLEOTIDE SEQUENCE [LARGE SCALE GENOMIC DNA]</scope>
    <source>
        <strain evidence="2 3">FD-317 M1</strain>
    </source>
</reference>
<feature type="region of interest" description="Disordered" evidence="1">
    <location>
        <begin position="1"/>
        <end position="33"/>
    </location>
</feature>